<comment type="caution">
    <text evidence="2">The sequence shown here is derived from an EMBL/GenBank/DDBJ whole genome shotgun (WGS) entry which is preliminary data.</text>
</comment>
<feature type="compositionally biased region" description="Low complexity" evidence="1">
    <location>
        <begin position="68"/>
        <end position="91"/>
    </location>
</feature>
<feature type="region of interest" description="Disordered" evidence="1">
    <location>
        <begin position="61"/>
        <end position="92"/>
    </location>
</feature>
<sequence length="217" mass="24045">MTERDIRISASEIGAVSAANKNLASESRPSLPLPQIPIRARIAAVFLTVGGVALLNNACNNQEDADSTTPTPRETATATIEPTPTQEPENPFGFTIPEDVKTLEEALLFIRNQQELKAAPLIDNEEVFIGTQDNSENPQKLLVYIKKPKTAEEYRVKQKEWAQKLQNLLDRWDICNPPDLIAWHPTTIKEDSTDPFGDIGLDPEKDSKTPSCAQNVK</sequence>
<name>A0A1F5GEW2_9BACT</name>
<evidence type="ECO:0000313" key="2">
    <source>
        <dbReference type="EMBL" id="OGD90385.1"/>
    </source>
</evidence>
<evidence type="ECO:0000313" key="3">
    <source>
        <dbReference type="Proteomes" id="UP000177124"/>
    </source>
</evidence>
<organism evidence="2 3">
    <name type="scientific">Candidatus Curtissbacteria bacterium RIFCSPHIGHO2_02_FULL_42_15</name>
    <dbReference type="NCBI Taxonomy" id="1797716"/>
    <lineage>
        <taxon>Bacteria</taxon>
        <taxon>Candidatus Curtissiibacteriota</taxon>
    </lineage>
</organism>
<protein>
    <submittedName>
        <fullName evidence="2">Uncharacterized protein</fullName>
    </submittedName>
</protein>
<gene>
    <name evidence="2" type="ORF">A3D07_00865</name>
</gene>
<reference evidence="2 3" key="1">
    <citation type="journal article" date="2016" name="Nat. Commun.">
        <title>Thousands of microbial genomes shed light on interconnected biogeochemical processes in an aquifer system.</title>
        <authorList>
            <person name="Anantharaman K."/>
            <person name="Brown C.T."/>
            <person name="Hug L.A."/>
            <person name="Sharon I."/>
            <person name="Castelle C.J."/>
            <person name="Probst A.J."/>
            <person name="Thomas B.C."/>
            <person name="Singh A."/>
            <person name="Wilkins M.J."/>
            <person name="Karaoz U."/>
            <person name="Brodie E.L."/>
            <person name="Williams K.H."/>
            <person name="Hubbard S.S."/>
            <person name="Banfield J.F."/>
        </authorList>
    </citation>
    <scope>NUCLEOTIDE SEQUENCE [LARGE SCALE GENOMIC DNA]</scope>
</reference>
<dbReference type="AlphaFoldDB" id="A0A1F5GEW2"/>
<evidence type="ECO:0000256" key="1">
    <source>
        <dbReference type="SAM" id="MobiDB-lite"/>
    </source>
</evidence>
<dbReference type="Proteomes" id="UP000177124">
    <property type="component" value="Unassembled WGS sequence"/>
</dbReference>
<proteinExistence type="predicted"/>
<dbReference type="EMBL" id="MFBF01000046">
    <property type="protein sequence ID" value="OGD90385.1"/>
    <property type="molecule type" value="Genomic_DNA"/>
</dbReference>
<dbReference type="STRING" id="1797716.A3D07_00865"/>
<accession>A0A1F5GEW2</accession>
<feature type="region of interest" description="Disordered" evidence="1">
    <location>
        <begin position="187"/>
        <end position="217"/>
    </location>
</feature>